<feature type="transmembrane region" description="Helical" evidence="6">
    <location>
        <begin position="303"/>
        <end position="321"/>
    </location>
</feature>
<dbReference type="InterPro" id="IPR050638">
    <property type="entry name" value="AA-Vitamin_Transporters"/>
</dbReference>
<feature type="domain" description="EamA" evidence="7">
    <location>
        <begin position="187"/>
        <end position="319"/>
    </location>
</feature>
<sequence length="330" mass="34637">MPAGPGSISCAAPAARRSRQRRHLLAREYALACASLMTSSREKLGITLGFLGVCLFAGTLPGTRLAVAYLDPFFLTAVRWCIAGLAGLIVLLVMRCRVPPRAMWGPLAITAFCTIVAFPILMALAMANVPAAHGGVVLGILPLATVAAATVVTHERPSIGFWLASVAGAAIVIFFVATHSDAGTVSIGDLYLLGTVISGGFGYSLSGRLSMTMRGWEVISWQVAAFLPVALIVTILLWPSPFPAVPWQGWAGLAYVSLVSQYGAFFVFNAGMAMGGVARVGQLTLLQPFIIVALAAPVNGEPIQVTTLAYAAAVVGTVIIGQRMRVTRRI</sequence>
<feature type="transmembrane region" description="Helical" evidence="6">
    <location>
        <begin position="106"/>
        <end position="125"/>
    </location>
</feature>
<dbReference type="InterPro" id="IPR037185">
    <property type="entry name" value="EmrE-like"/>
</dbReference>
<dbReference type="OrthoDB" id="9784288at2"/>
<protein>
    <submittedName>
        <fullName evidence="8">DMT family transporter</fullName>
    </submittedName>
</protein>
<comment type="similarity">
    <text evidence="2">Belongs to the EamA transporter family.</text>
</comment>
<dbReference type="SUPFAM" id="SSF103481">
    <property type="entry name" value="Multidrug resistance efflux transporter EmrE"/>
    <property type="match status" value="2"/>
</dbReference>
<reference evidence="8 9" key="1">
    <citation type="submission" date="2018-07" db="EMBL/GenBank/DDBJ databases">
        <authorList>
            <person name="Quirk P.G."/>
            <person name="Krulwich T.A."/>
        </authorList>
    </citation>
    <scope>NUCLEOTIDE SEQUENCE [LARGE SCALE GENOMIC DNA]</scope>
    <source>
        <strain evidence="8 9">CC-BB4</strain>
    </source>
</reference>
<feature type="transmembrane region" description="Helical" evidence="6">
    <location>
        <begin position="73"/>
        <end position="94"/>
    </location>
</feature>
<organism evidence="8 9">
    <name type="scientific">Pseudolabrys taiwanensis</name>
    <dbReference type="NCBI Taxonomy" id="331696"/>
    <lineage>
        <taxon>Bacteria</taxon>
        <taxon>Pseudomonadati</taxon>
        <taxon>Pseudomonadota</taxon>
        <taxon>Alphaproteobacteria</taxon>
        <taxon>Hyphomicrobiales</taxon>
        <taxon>Xanthobacteraceae</taxon>
        <taxon>Pseudolabrys</taxon>
    </lineage>
</organism>
<comment type="subcellular location">
    <subcellularLocation>
        <location evidence="1">Membrane</location>
        <topology evidence="1">Multi-pass membrane protein</topology>
    </subcellularLocation>
</comment>
<accession>A0A346A2X3</accession>
<dbReference type="PANTHER" id="PTHR32322:SF2">
    <property type="entry name" value="EAMA DOMAIN-CONTAINING PROTEIN"/>
    <property type="match status" value="1"/>
</dbReference>
<dbReference type="KEGG" id="ptaw:DW352_25135"/>
<gene>
    <name evidence="8" type="ORF">DW352_25135</name>
</gene>
<feature type="transmembrane region" description="Helical" evidence="6">
    <location>
        <begin position="280"/>
        <end position="297"/>
    </location>
</feature>
<keyword evidence="5 6" id="KW-0472">Membrane</keyword>
<dbReference type="AlphaFoldDB" id="A0A346A2X3"/>
<evidence type="ECO:0000256" key="2">
    <source>
        <dbReference type="ARBA" id="ARBA00007362"/>
    </source>
</evidence>
<evidence type="ECO:0000256" key="6">
    <source>
        <dbReference type="SAM" id="Phobius"/>
    </source>
</evidence>
<evidence type="ECO:0000313" key="9">
    <source>
        <dbReference type="Proteomes" id="UP000254889"/>
    </source>
</evidence>
<dbReference type="EMBL" id="CP031417">
    <property type="protein sequence ID" value="AXK83520.1"/>
    <property type="molecule type" value="Genomic_DNA"/>
</dbReference>
<evidence type="ECO:0000256" key="1">
    <source>
        <dbReference type="ARBA" id="ARBA00004141"/>
    </source>
</evidence>
<feature type="transmembrane region" description="Helical" evidence="6">
    <location>
        <begin position="190"/>
        <end position="206"/>
    </location>
</feature>
<evidence type="ECO:0000256" key="3">
    <source>
        <dbReference type="ARBA" id="ARBA00022692"/>
    </source>
</evidence>
<dbReference type="PANTHER" id="PTHR32322">
    <property type="entry name" value="INNER MEMBRANE TRANSPORTER"/>
    <property type="match status" value="1"/>
</dbReference>
<keyword evidence="9" id="KW-1185">Reference proteome</keyword>
<dbReference type="Proteomes" id="UP000254889">
    <property type="component" value="Chromosome"/>
</dbReference>
<feature type="transmembrane region" description="Helical" evidence="6">
    <location>
        <begin position="131"/>
        <end position="152"/>
    </location>
</feature>
<feature type="transmembrane region" description="Helical" evidence="6">
    <location>
        <begin position="159"/>
        <end position="178"/>
    </location>
</feature>
<proteinExistence type="inferred from homology"/>
<feature type="domain" description="EamA" evidence="7">
    <location>
        <begin position="44"/>
        <end position="175"/>
    </location>
</feature>
<evidence type="ECO:0000259" key="7">
    <source>
        <dbReference type="Pfam" id="PF00892"/>
    </source>
</evidence>
<dbReference type="GO" id="GO:0016020">
    <property type="term" value="C:membrane"/>
    <property type="evidence" value="ECO:0007669"/>
    <property type="project" value="UniProtKB-SubCell"/>
</dbReference>
<keyword evidence="3 6" id="KW-0812">Transmembrane</keyword>
<name>A0A346A2X3_9HYPH</name>
<feature type="transmembrane region" description="Helical" evidence="6">
    <location>
        <begin position="250"/>
        <end position="268"/>
    </location>
</feature>
<feature type="transmembrane region" description="Helical" evidence="6">
    <location>
        <begin position="218"/>
        <end position="238"/>
    </location>
</feature>
<dbReference type="Pfam" id="PF00892">
    <property type="entry name" value="EamA"/>
    <property type="match status" value="2"/>
</dbReference>
<evidence type="ECO:0000256" key="5">
    <source>
        <dbReference type="ARBA" id="ARBA00023136"/>
    </source>
</evidence>
<keyword evidence="4 6" id="KW-1133">Transmembrane helix</keyword>
<feature type="transmembrane region" description="Helical" evidence="6">
    <location>
        <begin position="44"/>
        <end position="67"/>
    </location>
</feature>
<evidence type="ECO:0000313" key="8">
    <source>
        <dbReference type="EMBL" id="AXK83520.1"/>
    </source>
</evidence>
<evidence type="ECO:0000256" key="4">
    <source>
        <dbReference type="ARBA" id="ARBA00022989"/>
    </source>
</evidence>
<dbReference type="InterPro" id="IPR000620">
    <property type="entry name" value="EamA_dom"/>
</dbReference>